<dbReference type="EC" id="7.1.1.9" evidence="10"/>
<feature type="transmembrane region" description="Helical" evidence="11">
    <location>
        <begin position="31"/>
        <end position="51"/>
    </location>
</feature>
<feature type="transmembrane region" description="Helical" evidence="11">
    <location>
        <begin position="112"/>
        <end position="130"/>
    </location>
</feature>
<evidence type="ECO:0000256" key="6">
    <source>
        <dbReference type="ARBA" id="ARBA00022967"/>
    </source>
</evidence>
<evidence type="ECO:0000256" key="9">
    <source>
        <dbReference type="ARBA" id="ARBA00047816"/>
    </source>
</evidence>
<evidence type="ECO:0000256" key="8">
    <source>
        <dbReference type="ARBA" id="ARBA00023136"/>
    </source>
</evidence>
<evidence type="ECO:0000256" key="5">
    <source>
        <dbReference type="ARBA" id="ARBA00022692"/>
    </source>
</evidence>
<keyword evidence="4 10" id="KW-1003">Cell membrane</keyword>
<keyword evidence="8 10" id="KW-0472">Membrane</keyword>
<dbReference type="Pfam" id="PF12270">
    <property type="entry name" value="Cyt_c_ox_IV"/>
    <property type="match status" value="1"/>
</dbReference>
<dbReference type="EMBL" id="BAAAHH010000014">
    <property type="protein sequence ID" value="GAA0953844.1"/>
    <property type="molecule type" value="Genomic_DNA"/>
</dbReference>
<keyword evidence="7 11" id="KW-1133">Transmembrane helix</keyword>
<accession>A0ABN1R9I4</accession>
<proteinExistence type="inferred from homology"/>
<name>A0ABN1R9I4_9ACTN</name>
<comment type="function">
    <text evidence="1 10">Part of cytochrome c oxidase, its function is unknown.</text>
</comment>
<evidence type="ECO:0000313" key="12">
    <source>
        <dbReference type="EMBL" id="GAA0953844.1"/>
    </source>
</evidence>
<dbReference type="Proteomes" id="UP001500665">
    <property type="component" value="Unassembled WGS sequence"/>
</dbReference>
<keyword evidence="13" id="KW-1185">Reference proteome</keyword>
<comment type="subunit">
    <text evidence="10">Associates with subunits I, II and III to form cytochrome c oxidase.</text>
</comment>
<dbReference type="PIRSF" id="PIRSF017385">
    <property type="entry name" value="CtaF"/>
    <property type="match status" value="1"/>
</dbReference>
<keyword evidence="6 10" id="KW-1278">Translocase</keyword>
<evidence type="ECO:0000313" key="13">
    <source>
        <dbReference type="Proteomes" id="UP001500665"/>
    </source>
</evidence>
<evidence type="ECO:0000256" key="2">
    <source>
        <dbReference type="ARBA" id="ARBA00004651"/>
    </source>
</evidence>
<evidence type="ECO:0000256" key="1">
    <source>
        <dbReference type="ARBA" id="ARBA00002536"/>
    </source>
</evidence>
<gene>
    <name evidence="12" type="ORF">GCM10009550_36340</name>
</gene>
<comment type="catalytic activity">
    <reaction evidence="9 10">
        <text>4 Fe(II)-[cytochrome c] + O2 + 8 H(+)(in) = 4 Fe(III)-[cytochrome c] + 2 H2O + 4 H(+)(out)</text>
        <dbReference type="Rhea" id="RHEA:11436"/>
        <dbReference type="Rhea" id="RHEA-COMP:10350"/>
        <dbReference type="Rhea" id="RHEA-COMP:14399"/>
        <dbReference type="ChEBI" id="CHEBI:15377"/>
        <dbReference type="ChEBI" id="CHEBI:15378"/>
        <dbReference type="ChEBI" id="CHEBI:15379"/>
        <dbReference type="ChEBI" id="CHEBI:29033"/>
        <dbReference type="ChEBI" id="CHEBI:29034"/>
        <dbReference type="EC" id="7.1.1.9"/>
    </reaction>
</comment>
<keyword evidence="5 11" id="KW-0812">Transmembrane</keyword>
<evidence type="ECO:0000256" key="10">
    <source>
        <dbReference type="PIRNR" id="PIRNR017385"/>
    </source>
</evidence>
<dbReference type="InterPro" id="IPR021050">
    <property type="entry name" value="Cyt_c_oxidase_su4_actinobac"/>
</dbReference>
<comment type="caution">
    <text evidence="12">The sequence shown here is derived from an EMBL/GenBank/DDBJ whole genome shotgun (WGS) entry which is preliminary data.</text>
</comment>
<evidence type="ECO:0000256" key="7">
    <source>
        <dbReference type="ARBA" id="ARBA00022989"/>
    </source>
</evidence>
<evidence type="ECO:0000256" key="11">
    <source>
        <dbReference type="SAM" id="Phobius"/>
    </source>
</evidence>
<sequence>MRIQAYMFYGCGIFFLITDIVYWIFSGDWTGTTALAMSVGLAFMIAFYIHFTVSRLEKLKGGELPEDDKLGEIAELAGKVGSFSPHSWWPLFVALAAAGICLGLVFGWWLVLLSVTCIIMAVIGFVFEYYRGQYVEA</sequence>
<reference evidence="12 13" key="1">
    <citation type="journal article" date="2019" name="Int. J. Syst. Evol. Microbiol.">
        <title>The Global Catalogue of Microorganisms (GCM) 10K type strain sequencing project: providing services to taxonomists for standard genome sequencing and annotation.</title>
        <authorList>
            <consortium name="The Broad Institute Genomics Platform"/>
            <consortium name="The Broad Institute Genome Sequencing Center for Infectious Disease"/>
            <person name="Wu L."/>
            <person name="Ma J."/>
        </authorList>
    </citation>
    <scope>NUCLEOTIDE SEQUENCE [LARGE SCALE GENOMIC DNA]</scope>
    <source>
        <strain evidence="12 13">JCM 10696</strain>
    </source>
</reference>
<organism evidence="12 13">
    <name type="scientific">Actinocorallia libanotica</name>
    <dbReference type="NCBI Taxonomy" id="46162"/>
    <lineage>
        <taxon>Bacteria</taxon>
        <taxon>Bacillati</taxon>
        <taxon>Actinomycetota</taxon>
        <taxon>Actinomycetes</taxon>
        <taxon>Streptosporangiales</taxon>
        <taxon>Thermomonosporaceae</taxon>
        <taxon>Actinocorallia</taxon>
    </lineage>
</organism>
<evidence type="ECO:0000256" key="3">
    <source>
        <dbReference type="ARBA" id="ARBA00006870"/>
    </source>
</evidence>
<evidence type="ECO:0000256" key="4">
    <source>
        <dbReference type="ARBA" id="ARBA00022475"/>
    </source>
</evidence>
<dbReference type="RefSeq" id="WP_344242026.1">
    <property type="nucleotide sequence ID" value="NZ_BAAAHH010000014.1"/>
</dbReference>
<protein>
    <recommendedName>
        <fullName evidence="10">Cytochrome c oxidase polypeptide 4</fullName>
        <ecNumber evidence="10">7.1.1.9</ecNumber>
    </recommendedName>
    <alternativeName>
        <fullName evidence="10">Cytochrome aa3 subunit 4</fullName>
    </alternativeName>
    <alternativeName>
        <fullName evidence="10">Cytochrome c oxidase polypeptide IV</fullName>
    </alternativeName>
</protein>
<feature type="transmembrane region" description="Helical" evidence="11">
    <location>
        <begin position="7"/>
        <end position="25"/>
    </location>
</feature>
<comment type="subcellular location">
    <subcellularLocation>
        <location evidence="2">Cell membrane</location>
        <topology evidence="2">Multi-pass membrane protein</topology>
    </subcellularLocation>
</comment>
<comment type="similarity">
    <text evidence="3 10">Belongs to the cytochrome c oxidase bacterial subunit CtaF family.</text>
</comment>